<comment type="caution">
    <text evidence="1">The sequence shown here is derived from an EMBL/GenBank/DDBJ whole genome shotgun (WGS) entry which is preliminary data.</text>
</comment>
<evidence type="ECO:0000313" key="2">
    <source>
        <dbReference type="Proteomes" id="UP001140217"/>
    </source>
</evidence>
<proteinExistence type="predicted"/>
<reference evidence="1" key="1">
    <citation type="submission" date="2022-07" db="EMBL/GenBank/DDBJ databases">
        <title>Phylogenomic reconstructions and comparative analyses of Kickxellomycotina fungi.</title>
        <authorList>
            <person name="Reynolds N.K."/>
            <person name="Stajich J.E."/>
            <person name="Barry K."/>
            <person name="Grigoriev I.V."/>
            <person name="Crous P."/>
            <person name="Smith M.E."/>
        </authorList>
    </citation>
    <scope>NUCLEOTIDE SEQUENCE</scope>
    <source>
        <strain evidence="1">NBRC 105414</strain>
    </source>
</reference>
<protein>
    <submittedName>
        <fullName evidence="1">Uncharacterized protein</fullName>
    </submittedName>
</protein>
<dbReference type="AlphaFoldDB" id="A0A9W8HAN4"/>
<accession>A0A9W8HAN4</accession>
<evidence type="ECO:0000313" key="1">
    <source>
        <dbReference type="EMBL" id="KAJ2780644.1"/>
    </source>
</evidence>
<gene>
    <name evidence="1" type="ORF">H4R18_003348</name>
</gene>
<dbReference type="Proteomes" id="UP001140217">
    <property type="component" value="Unassembled WGS sequence"/>
</dbReference>
<sequence length="121" mass="13314">MKKYVKRFCMVVDGKHEYRYDAGATMDTVLGGARIGKTAKIEICGAKQNILVSMVSSGKSFPMFYVGGVRFTDPLGKLIGKLPAKDGVRLSGLKYDCNVRHRIVDVCNADLSVALRIKVKK</sequence>
<keyword evidence="2" id="KW-1185">Reference proteome</keyword>
<dbReference type="EMBL" id="JANBUL010000130">
    <property type="protein sequence ID" value="KAJ2780644.1"/>
    <property type="molecule type" value="Genomic_DNA"/>
</dbReference>
<organism evidence="1 2">
    <name type="scientific">Coemansia javaensis</name>
    <dbReference type="NCBI Taxonomy" id="2761396"/>
    <lineage>
        <taxon>Eukaryota</taxon>
        <taxon>Fungi</taxon>
        <taxon>Fungi incertae sedis</taxon>
        <taxon>Zoopagomycota</taxon>
        <taxon>Kickxellomycotina</taxon>
        <taxon>Kickxellomycetes</taxon>
        <taxon>Kickxellales</taxon>
        <taxon>Kickxellaceae</taxon>
        <taxon>Coemansia</taxon>
    </lineage>
</organism>
<name>A0A9W8HAN4_9FUNG</name>